<sequence length="452" mass="50415">MGKTTNFDPEKAAEQRKAEMKDITEKLEKGVQDVFGSEQFQNLLDTMAKFPHYSVNNNILIMMQKPDATLVQSYTGWKKMGRFVKKGEKGIRILAPAPFKLEKEQEKLDEAGKVIFDKDGEAVKEKVEINLTAFKPVSTFDISQTEGEPLPSIGVDELTGSVEGYQTFFEAIKAASPVPIGFENIKSGAKGYFHVEDNRIAINNGMSEIQTVKTAIHEMAHAKLHNLEAQKDNKQSKNSKEVEAESVAYTVCQHYGIDTSDYSFAYVATWSQGKETPELKASLNTIRDAAADLITKIDAKVQELTAEKEPISFYVAECGEFHSMGEFHENLTLQQAVDIYKSIPSDRMNGVKTIGFVIKDDQLLANEYDLVVDNRLNMQEMKDILPDLAAHPLVVKAADEIAKLIPELNEAEKGVVKDTEKEESVSKKIKEKSKAARPKKAKTSKKKEEVAI</sequence>
<dbReference type="Pfam" id="PF06114">
    <property type="entry name" value="Peptidase_M78"/>
    <property type="match status" value="1"/>
</dbReference>
<proteinExistence type="predicted"/>
<keyword evidence="1" id="KW-0175">Coiled coil</keyword>
<dbReference type="Proteomes" id="UP000236726">
    <property type="component" value="Unassembled WGS sequence"/>
</dbReference>
<evidence type="ECO:0000259" key="4">
    <source>
        <dbReference type="Pfam" id="PF08401"/>
    </source>
</evidence>
<dbReference type="RefSeq" id="WP_103952155.1">
    <property type="nucleotide sequence ID" value="NZ_FNUL01000002.1"/>
</dbReference>
<evidence type="ECO:0000313" key="6">
    <source>
        <dbReference type="Proteomes" id="UP000236726"/>
    </source>
</evidence>
<gene>
    <name evidence="5" type="ORF">SAMN05216537_10255</name>
</gene>
<dbReference type="EMBL" id="FNUL01000002">
    <property type="protein sequence ID" value="SEF45324.1"/>
    <property type="molecule type" value="Genomic_DNA"/>
</dbReference>
<feature type="compositionally biased region" description="Basic and acidic residues" evidence="2">
    <location>
        <begin position="412"/>
        <end position="434"/>
    </location>
</feature>
<feature type="compositionally biased region" description="Basic residues" evidence="2">
    <location>
        <begin position="435"/>
        <end position="445"/>
    </location>
</feature>
<dbReference type="InterPro" id="IPR010359">
    <property type="entry name" value="IrrE_HExxH"/>
</dbReference>
<protein>
    <recommendedName>
        <fullName evidence="7">Antirestriction protein ArdC</fullName>
    </recommendedName>
</protein>
<dbReference type="GO" id="GO:0003697">
    <property type="term" value="F:single-stranded DNA binding"/>
    <property type="evidence" value="ECO:0007669"/>
    <property type="project" value="InterPro"/>
</dbReference>
<evidence type="ECO:0000256" key="2">
    <source>
        <dbReference type="SAM" id="MobiDB-lite"/>
    </source>
</evidence>
<reference evidence="5 6" key="1">
    <citation type="submission" date="2016-10" db="EMBL/GenBank/DDBJ databases">
        <authorList>
            <person name="de Groot N.N."/>
        </authorList>
    </citation>
    <scope>NUCLEOTIDE SEQUENCE [LARGE SCALE GENOMIC DNA]</scope>
    <source>
        <strain evidence="5 6">D15d</strain>
    </source>
</reference>
<name>A0A1H5S4Q9_9FIRM</name>
<dbReference type="Gene3D" id="1.10.10.2910">
    <property type="match status" value="1"/>
</dbReference>
<evidence type="ECO:0000259" key="3">
    <source>
        <dbReference type="Pfam" id="PF06114"/>
    </source>
</evidence>
<feature type="region of interest" description="Disordered" evidence="2">
    <location>
        <begin position="412"/>
        <end position="452"/>
    </location>
</feature>
<evidence type="ECO:0008006" key="7">
    <source>
        <dbReference type="Google" id="ProtNLM"/>
    </source>
</evidence>
<organism evidence="5 6">
    <name type="scientific">Lachnospira multipara</name>
    <dbReference type="NCBI Taxonomy" id="28051"/>
    <lineage>
        <taxon>Bacteria</taxon>
        <taxon>Bacillati</taxon>
        <taxon>Bacillota</taxon>
        <taxon>Clostridia</taxon>
        <taxon>Lachnospirales</taxon>
        <taxon>Lachnospiraceae</taxon>
        <taxon>Lachnospira</taxon>
    </lineage>
</organism>
<feature type="domain" description="N-terminal" evidence="4">
    <location>
        <begin position="17"/>
        <end position="117"/>
    </location>
</feature>
<feature type="coiled-coil region" evidence="1">
    <location>
        <begin position="217"/>
        <end position="244"/>
    </location>
</feature>
<dbReference type="Pfam" id="PF08401">
    <property type="entry name" value="ArdcN"/>
    <property type="match status" value="1"/>
</dbReference>
<evidence type="ECO:0000256" key="1">
    <source>
        <dbReference type="SAM" id="Coils"/>
    </source>
</evidence>
<dbReference type="InterPro" id="IPR013610">
    <property type="entry name" value="ArdC_N"/>
</dbReference>
<evidence type="ECO:0000313" key="5">
    <source>
        <dbReference type="EMBL" id="SEF45324.1"/>
    </source>
</evidence>
<dbReference type="AlphaFoldDB" id="A0A1H5S4Q9"/>
<keyword evidence="6" id="KW-1185">Reference proteome</keyword>
<feature type="domain" description="IrrE N-terminal-like" evidence="3">
    <location>
        <begin position="182"/>
        <end position="250"/>
    </location>
</feature>
<accession>A0A1H5S4Q9</accession>